<dbReference type="EMBL" id="JYDH01000034">
    <property type="protein sequence ID" value="KRY37364.1"/>
    <property type="molecule type" value="Genomic_DNA"/>
</dbReference>
<organism evidence="1 2">
    <name type="scientific">Trichinella spiralis</name>
    <name type="common">Trichina worm</name>
    <dbReference type="NCBI Taxonomy" id="6334"/>
    <lineage>
        <taxon>Eukaryota</taxon>
        <taxon>Metazoa</taxon>
        <taxon>Ecdysozoa</taxon>
        <taxon>Nematoda</taxon>
        <taxon>Enoplea</taxon>
        <taxon>Dorylaimia</taxon>
        <taxon>Trichinellida</taxon>
        <taxon>Trichinellidae</taxon>
        <taxon>Trichinella</taxon>
    </lineage>
</organism>
<dbReference type="InParanoid" id="A0A0V1BJH3"/>
<evidence type="ECO:0000313" key="1">
    <source>
        <dbReference type="EMBL" id="KRY37364.1"/>
    </source>
</evidence>
<evidence type="ECO:0000313" key="2">
    <source>
        <dbReference type="Proteomes" id="UP000054776"/>
    </source>
</evidence>
<keyword evidence="2" id="KW-1185">Reference proteome</keyword>
<dbReference type="AlphaFoldDB" id="A0A0V1BJH3"/>
<proteinExistence type="predicted"/>
<gene>
    <name evidence="1" type="ORF">T01_3362</name>
</gene>
<dbReference type="Proteomes" id="UP000054776">
    <property type="component" value="Unassembled WGS sequence"/>
</dbReference>
<name>A0A0V1BJH3_TRISP</name>
<reference evidence="1 2" key="1">
    <citation type="submission" date="2015-01" db="EMBL/GenBank/DDBJ databases">
        <title>Evolution of Trichinella species and genotypes.</title>
        <authorList>
            <person name="Korhonen P.K."/>
            <person name="Edoardo P."/>
            <person name="Giuseppe L.R."/>
            <person name="Gasser R.B."/>
        </authorList>
    </citation>
    <scope>NUCLEOTIDE SEQUENCE [LARGE SCALE GENOMIC DNA]</scope>
    <source>
        <strain evidence="1">ISS3</strain>
    </source>
</reference>
<comment type="caution">
    <text evidence="1">The sequence shown here is derived from an EMBL/GenBank/DDBJ whole genome shotgun (WGS) entry which is preliminary data.</text>
</comment>
<accession>A0A0V1BJH3</accession>
<sequence length="86" mass="9607">MNFRSAVDTAAFTATIQYTPTESLASCRIFLTVIVTAEVFKFGCGIIYNQKIFNEAESVQGKMICSDRFLHQLGNFLPRTASSERC</sequence>
<protein>
    <submittedName>
        <fullName evidence="1">Uncharacterized protein</fullName>
    </submittedName>
</protein>